<evidence type="ECO:0000256" key="2">
    <source>
        <dbReference type="SAM" id="MobiDB-lite"/>
    </source>
</evidence>
<feature type="region of interest" description="Disordered" evidence="2">
    <location>
        <begin position="1"/>
        <end position="37"/>
    </location>
</feature>
<dbReference type="Gene3D" id="3.30.160.60">
    <property type="entry name" value="Classic Zinc Finger"/>
    <property type="match status" value="1"/>
</dbReference>
<evidence type="ECO:0000313" key="4">
    <source>
        <dbReference type="EMBL" id="CZR65801.1"/>
    </source>
</evidence>
<dbReference type="EMBL" id="FJOG01000033">
    <property type="protein sequence ID" value="CZR65801.1"/>
    <property type="molecule type" value="Genomic_DNA"/>
</dbReference>
<feature type="region of interest" description="Disordered" evidence="2">
    <location>
        <begin position="320"/>
        <end position="342"/>
    </location>
</feature>
<dbReference type="PROSITE" id="PS00028">
    <property type="entry name" value="ZINC_FINGER_C2H2_1"/>
    <property type="match status" value="1"/>
</dbReference>
<keyword evidence="1" id="KW-0863">Zinc-finger</keyword>
<evidence type="ECO:0000259" key="3">
    <source>
        <dbReference type="PROSITE" id="PS50157"/>
    </source>
</evidence>
<dbReference type="PROSITE" id="PS50157">
    <property type="entry name" value="ZINC_FINGER_C2H2_2"/>
    <property type="match status" value="1"/>
</dbReference>
<keyword evidence="1" id="KW-0862">Zinc</keyword>
<organism evidence="4 5">
    <name type="scientific">Phialocephala subalpina</name>
    <dbReference type="NCBI Taxonomy" id="576137"/>
    <lineage>
        <taxon>Eukaryota</taxon>
        <taxon>Fungi</taxon>
        <taxon>Dikarya</taxon>
        <taxon>Ascomycota</taxon>
        <taxon>Pezizomycotina</taxon>
        <taxon>Leotiomycetes</taxon>
        <taxon>Helotiales</taxon>
        <taxon>Mollisiaceae</taxon>
        <taxon>Phialocephala</taxon>
        <taxon>Phialocephala fortinii species complex</taxon>
    </lineage>
</organism>
<gene>
    <name evidence="4" type="ORF">PAC_15701</name>
</gene>
<evidence type="ECO:0000256" key="1">
    <source>
        <dbReference type="PROSITE-ProRule" id="PRU00042"/>
    </source>
</evidence>
<proteinExistence type="predicted"/>
<feature type="region of interest" description="Disordered" evidence="2">
    <location>
        <begin position="251"/>
        <end position="280"/>
    </location>
</feature>
<protein>
    <recommendedName>
        <fullName evidence="3">C2H2-type domain-containing protein</fullName>
    </recommendedName>
</protein>
<feature type="compositionally biased region" description="Polar residues" evidence="2">
    <location>
        <begin position="329"/>
        <end position="342"/>
    </location>
</feature>
<feature type="domain" description="C2H2-type" evidence="3">
    <location>
        <begin position="360"/>
        <end position="387"/>
    </location>
</feature>
<name>A0A1L7XL61_9HELO</name>
<dbReference type="OrthoDB" id="3559627at2759"/>
<dbReference type="AlphaFoldDB" id="A0A1L7XL61"/>
<feature type="compositionally biased region" description="Polar residues" evidence="2">
    <location>
        <begin position="271"/>
        <end position="280"/>
    </location>
</feature>
<reference evidence="4 5" key="1">
    <citation type="submission" date="2016-03" db="EMBL/GenBank/DDBJ databases">
        <authorList>
            <person name="Ploux O."/>
        </authorList>
    </citation>
    <scope>NUCLEOTIDE SEQUENCE [LARGE SCALE GENOMIC DNA]</scope>
    <source>
        <strain evidence="4 5">UAMH 11012</strain>
    </source>
</reference>
<accession>A0A1L7XL61</accession>
<dbReference type="Proteomes" id="UP000184330">
    <property type="component" value="Unassembled WGS sequence"/>
</dbReference>
<dbReference type="GO" id="GO:0008270">
    <property type="term" value="F:zinc ion binding"/>
    <property type="evidence" value="ECO:0007669"/>
    <property type="project" value="UniProtKB-KW"/>
</dbReference>
<feature type="compositionally biased region" description="Polar residues" evidence="2">
    <location>
        <begin position="13"/>
        <end position="37"/>
    </location>
</feature>
<dbReference type="InterPro" id="IPR013087">
    <property type="entry name" value="Znf_C2H2_type"/>
</dbReference>
<keyword evidence="5" id="KW-1185">Reference proteome</keyword>
<evidence type="ECO:0000313" key="5">
    <source>
        <dbReference type="Proteomes" id="UP000184330"/>
    </source>
</evidence>
<keyword evidence="1" id="KW-0479">Metal-binding</keyword>
<sequence length="419" mass="45264">MPHTAADARLLPSTHQANMPNLTNDSKAANLQGTSSRSDCGLGGSRVAGAAIRPQLPDSQACNQGYSGCGSSPTKHLGLCDIIHDRINFRNSRGFFGAIANLESFTPAQANLDSTPVSQPNDTLLHLSGPNHDTNFRSCSSNTLLNCFYNTPPPAGTGLGSSYPSTQQSGPAAFAFEDNYSSRKSMVAELAALQSRSAALQRALSGTSLATSNDFTLATNLVADNCYSGELDRMCTWDTDSIPCNALDLARHGPSSSKSDVVGTKCHLSDPKSSYQNRDSSNDVFTDPLFDQDFQDFFDFSMASFPSIHNPDSAIPTLNPTNFAEPENKTSNVESSPNTPQIQPVTTAATAATANAQRRHHCQHCMMTFRRPSDRDRHALSHNPNAPRFACPFPGCARVGRRGFLRRDKLTQHQVHMNH</sequence>